<name>A0A1B8QBP5_9GAMM</name>
<gene>
    <name evidence="1" type="ORF">A9308_06980</name>
</gene>
<proteinExistence type="predicted"/>
<sequence length="104" mass="12017">MASQNHTPRPQATTQAELQKQINSLNSDVYDHLTLYRSNLEMLRKMVKTAIHDLSNDNVRNNPLWAIHQSKEALFIAQYLISEFEYSVSCDIEAHPLYEREGNA</sequence>
<evidence type="ECO:0000313" key="2">
    <source>
        <dbReference type="Proteomes" id="UP000092508"/>
    </source>
</evidence>
<reference evidence="1 2" key="1">
    <citation type="submission" date="2016-06" db="EMBL/GenBank/DDBJ databases">
        <title>Draft genome of Moraxella atlantae CCUG 66109.</title>
        <authorList>
            <person name="Salva-Serra F."/>
            <person name="Engstrom-Jakobsson H."/>
            <person name="Thorell K."/>
            <person name="Gonzales-Siles L."/>
            <person name="Karlsson R."/>
            <person name="Boulund F."/>
            <person name="Engstrand L."/>
            <person name="Kristiansson E."/>
            <person name="Moore E."/>
        </authorList>
    </citation>
    <scope>NUCLEOTIDE SEQUENCE [LARGE SCALE GENOMIC DNA]</scope>
    <source>
        <strain evidence="1 2">CCUG 66109</strain>
    </source>
</reference>
<dbReference type="Proteomes" id="UP000092508">
    <property type="component" value="Unassembled WGS sequence"/>
</dbReference>
<accession>A0A1B8QBP5</accession>
<organism evidence="1 2">
    <name type="scientific">Faucicola atlantae</name>
    <dbReference type="NCBI Taxonomy" id="34059"/>
    <lineage>
        <taxon>Bacteria</taxon>
        <taxon>Pseudomonadati</taxon>
        <taxon>Pseudomonadota</taxon>
        <taxon>Gammaproteobacteria</taxon>
        <taxon>Moraxellales</taxon>
        <taxon>Moraxellaceae</taxon>
        <taxon>Faucicola</taxon>
    </lineage>
</organism>
<dbReference type="AlphaFoldDB" id="A0A1B8QBP5"/>
<evidence type="ECO:0000313" key="1">
    <source>
        <dbReference type="EMBL" id="OBX78159.1"/>
    </source>
</evidence>
<dbReference type="EMBL" id="LZMZ01000020">
    <property type="protein sequence ID" value="OBX78159.1"/>
    <property type="molecule type" value="Genomic_DNA"/>
</dbReference>
<comment type="caution">
    <text evidence="1">The sequence shown here is derived from an EMBL/GenBank/DDBJ whole genome shotgun (WGS) entry which is preliminary data.</text>
</comment>
<dbReference type="RefSeq" id="WP_067236848.1">
    <property type="nucleotide sequence ID" value="NZ_LZMZ01000020.1"/>
</dbReference>
<protein>
    <submittedName>
        <fullName evidence="1">Uncharacterized protein</fullName>
    </submittedName>
</protein>
<dbReference type="STRING" id="34059.A9308_06980"/>